<dbReference type="RefSeq" id="XP_067176439.1">
    <property type="nucleotide sequence ID" value="XM_067319160.1"/>
</dbReference>
<proteinExistence type="predicted"/>
<dbReference type="GeneID" id="92511672"/>
<keyword evidence="2" id="KW-1185">Reference proteome</keyword>
<dbReference type="OrthoDB" id="259887at2759"/>
<organism evidence="1 2">
    <name type="scientific">Leishmania martiniquensis</name>
    <dbReference type="NCBI Taxonomy" id="1580590"/>
    <lineage>
        <taxon>Eukaryota</taxon>
        <taxon>Discoba</taxon>
        <taxon>Euglenozoa</taxon>
        <taxon>Kinetoplastea</taxon>
        <taxon>Metakinetoplastina</taxon>
        <taxon>Trypanosomatida</taxon>
        <taxon>Trypanosomatidae</taxon>
        <taxon>Leishmaniinae</taxon>
        <taxon>Leishmania</taxon>
    </lineage>
</organism>
<dbReference type="EMBL" id="JAFEUZ010000031">
    <property type="protein sequence ID" value="KAG5471465.1"/>
    <property type="molecule type" value="Genomic_DNA"/>
</dbReference>
<dbReference type="Proteomes" id="UP000673552">
    <property type="component" value="Unassembled WGS sequence"/>
</dbReference>
<sequence length="178" mass="20089">MQQFVVKKSSRIGEEVWTTRVLTVDAENHVLYLSKRNDASQTDHHCMVKIKEVEAFPAYSSVFHSVTYLPAETWRTMCIRGSTITRGDSSPITRMLQIGTRKMTPTEHSAFKVSMQKLSGEQEPLEDENLAAAAVVSNDEWTLRGMTTRDFKTLFKALRAAVTDPTCVKNPNLRHSSP</sequence>
<dbReference type="AlphaFoldDB" id="A0A836GTB0"/>
<dbReference type="KEGG" id="lmat:92511672"/>
<evidence type="ECO:0000313" key="1">
    <source>
        <dbReference type="EMBL" id="KAG5471465.1"/>
    </source>
</evidence>
<protein>
    <submittedName>
        <fullName evidence="1">Uncharacterized protein</fullName>
    </submittedName>
</protein>
<accession>A0A836GTB0</accession>
<name>A0A836GTB0_9TRYP</name>
<comment type="caution">
    <text evidence="1">The sequence shown here is derived from an EMBL/GenBank/DDBJ whole genome shotgun (WGS) entry which is preliminary data.</text>
</comment>
<reference evidence="2" key="1">
    <citation type="journal article" date="2021" name="Microbiol. Resour. Announc.">
        <title>LGAAP: Leishmaniinae Genome Assembly and Annotation Pipeline.</title>
        <authorList>
            <person name="Almutairi H."/>
            <person name="Urbaniak M.D."/>
            <person name="Bates M.D."/>
            <person name="Jariyapan N."/>
            <person name="Kwakye-Nuako G."/>
            <person name="Thomaz-Soccol V."/>
            <person name="Al-Salem W.S."/>
            <person name="Dillon R.J."/>
            <person name="Bates P.A."/>
            <person name="Gatherer D."/>
        </authorList>
    </citation>
    <scope>NUCLEOTIDE SEQUENCE [LARGE SCALE GENOMIC DNA]</scope>
</reference>
<gene>
    <name evidence="1" type="ORF">LSCM1_01554</name>
</gene>
<reference evidence="2" key="2">
    <citation type="journal article" date="2021" name="Sci. Data">
        <title>Chromosome-scale genome sequencing, assembly and annotation of six genomes from subfamily Leishmaniinae.</title>
        <authorList>
            <person name="Almutairi H."/>
            <person name="Urbaniak M.D."/>
            <person name="Bates M.D."/>
            <person name="Jariyapan N."/>
            <person name="Kwakye-Nuako G."/>
            <person name="Thomaz Soccol V."/>
            <person name="Al-Salem W.S."/>
            <person name="Dillon R.J."/>
            <person name="Bates P.A."/>
            <person name="Gatherer D."/>
        </authorList>
    </citation>
    <scope>NUCLEOTIDE SEQUENCE [LARGE SCALE GENOMIC DNA]</scope>
</reference>
<evidence type="ECO:0000313" key="2">
    <source>
        <dbReference type="Proteomes" id="UP000673552"/>
    </source>
</evidence>